<name>A0ABS6UHC6_9PSEU</name>
<protein>
    <submittedName>
        <fullName evidence="2">Helix-turn-helix domain-containing protein</fullName>
    </submittedName>
</protein>
<accession>A0ABS6UHC6</accession>
<evidence type="ECO:0000313" key="3">
    <source>
        <dbReference type="Proteomes" id="UP000694300"/>
    </source>
</evidence>
<sequence>MNSHDTWFTTEELADLLGVDPSSVRRWRTATPPEGPPFVRVSARHTIYARTDVEAWLEQQRSDPGTAA</sequence>
<dbReference type="EMBL" id="JADQDF010000001">
    <property type="protein sequence ID" value="MBW0131631.1"/>
    <property type="molecule type" value="Genomic_DNA"/>
</dbReference>
<dbReference type="InterPro" id="IPR041657">
    <property type="entry name" value="HTH_17"/>
</dbReference>
<reference evidence="2 3" key="1">
    <citation type="submission" date="2020-11" db="EMBL/GenBank/DDBJ databases">
        <title>Pseudonocardia abyssalis sp. nov. and Pseudonocardia oceani sp. nov., description and phylogenomic analysis of two novel actinomycetes isolated from the deep Southern Ocean.</title>
        <authorList>
            <person name="Parra J."/>
        </authorList>
    </citation>
    <scope>NUCLEOTIDE SEQUENCE [LARGE SCALE GENOMIC DNA]</scope>
    <source>
        <strain evidence="3">KRD185</strain>
    </source>
</reference>
<evidence type="ECO:0000313" key="2">
    <source>
        <dbReference type="EMBL" id="MBW0131631.1"/>
    </source>
</evidence>
<proteinExistence type="predicted"/>
<organism evidence="2 3">
    <name type="scientific">Pseudonocardia oceani</name>
    <dbReference type="NCBI Taxonomy" id="2792013"/>
    <lineage>
        <taxon>Bacteria</taxon>
        <taxon>Bacillati</taxon>
        <taxon>Actinomycetota</taxon>
        <taxon>Actinomycetes</taxon>
        <taxon>Pseudonocardiales</taxon>
        <taxon>Pseudonocardiaceae</taxon>
        <taxon>Pseudonocardia</taxon>
    </lineage>
</organism>
<keyword evidence="3" id="KW-1185">Reference proteome</keyword>
<comment type="caution">
    <text evidence="2">The sequence shown here is derived from an EMBL/GenBank/DDBJ whole genome shotgun (WGS) entry which is preliminary data.</text>
</comment>
<dbReference type="Pfam" id="PF12728">
    <property type="entry name" value="HTH_17"/>
    <property type="match status" value="1"/>
</dbReference>
<evidence type="ECO:0000259" key="1">
    <source>
        <dbReference type="Pfam" id="PF12728"/>
    </source>
</evidence>
<dbReference type="Proteomes" id="UP000694300">
    <property type="component" value="Unassembled WGS sequence"/>
</dbReference>
<gene>
    <name evidence="2" type="ORF">I4I82_28705</name>
</gene>
<feature type="domain" description="Helix-turn-helix" evidence="1">
    <location>
        <begin position="7"/>
        <end position="61"/>
    </location>
</feature>
<dbReference type="RefSeq" id="WP_218592725.1">
    <property type="nucleotide sequence ID" value="NZ_JADQDE010000673.1"/>
</dbReference>